<feature type="transmembrane region" description="Helical" evidence="1">
    <location>
        <begin position="20"/>
        <end position="41"/>
    </location>
</feature>
<proteinExistence type="predicted"/>
<dbReference type="AlphaFoldDB" id="A0A8H5FWU7"/>
<keyword evidence="1" id="KW-1133">Transmembrane helix</keyword>
<dbReference type="Proteomes" id="UP000559027">
    <property type="component" value="Unassembled WGS sequence"/>
</dbReference>
<protein>
    <submittedName>
        <fullName evidence="2">Uncharacterized protein</fullName>
    </submittedName>
</protein>
<keyword evidence="1" id="KW-0472">Membrane</keyword>
<sequence>MASSPDSLPANARLILGPPVVGIVLNWFFYGILLMQYLMYLNNGREDKKWLRATVHFMLLLDTIQSIMMMDDLFFWFVYNLNDYSAAVFRYNLSTIDGPFLDAFIMFIAQIVYCWRLRELGKWTVLPAATAFLALVSCIFYADRLQIMFLDSVSSRKYSPVEDLWLLSSAVTDITIASSMTYLLHPTFVAREVSKRVPLHEEEYGNPLEAYGYVDAGDGCYHSYGFTCALYLRRYTKHSRACKKTNINVALGNVIGKMYSNCFMVLLNQRIYYDKYVKANPTTVILGGTSRVQGDGHNETTAPPMSMLQFNDIGTTTGTTTETSEHSHVGAAKNGQEMMNSVPNEIV</sequence>
<comment type="caution">
    <text evidence="2">The sequence shown here is derived from an EMBL/GenBank/DDBJ whole genome shotgun (WGS) entry which is preliminary data.</text>
</comment>
<dbReference type="PANTHER" id="PTHR40465">
    <property type="entry name" value="CHROMOSOME 1, WHOLE GENOME SHOTGUN SEQUENCE"/>
    <property type="match status" value="1"/>
</dbReference>
<name>A0A8H5FWU7_9AGAR</name>
<evidence type="ECO:0000313" key="3">
    <source>
        <dbReference type="Proteomes" id="UP000559027"/>
    </source>
</evidence>
<dbReference type="PANTHER" id="PTHR40465:SF1">
    <property type="entry name" value="DUF6534 DOMAIN-CONTAINING PROTEIN"/>
    <property type="match status" value="1"/>
</dbReference>
<evidence type="ECO:0000256" key="1">
    <source>
        <dbReference type="SAM" id="Phobius"/>
    </source>
</evidence>
<reference evidence="2 3" key="1">
    <citation type="journal article" date="2020" name="ISME J.">
        <title>Uncovering the hidden diversity of litter-decomposition mechanisms in mushroom-forming fungi.</title>
        <authorList>
            <person name="Floudas D."/>
            <person name="Bentzer J."/>
            <person name="Ahren D."/>
            <person name="Johansson T."/>
            <person name="Persson P."/>
            <person name="Tunlid A."/>
        </authorList>
    </citation>
    <scope>NUCLEOTIDE SEQUENCE [LARGE SCALE GENOMIC DNA]</scope>
    <source>
        <strain evidence="2 3">CBS 146.42</strain>
    </source>
</reference>
<gene>
    <name evidence="2" type="ORF">D9756_006281</name>
</gene>
<feature type="transmembrane region" description="Helical" evidence="1">
    <location>
        <begin position="123"/>
        <end position="142"/>
    </location>
</feature>
<accession>A0A8H5FWU7</accession>
<organism evidence="2 3">
    <name type="scientific">Leucocoprinus leucothites</name>
    <dbReference type="NCBI Taxonomy" id="201217"/>
    <lineage>
        <taxon>Eukaryota</taxon>
        <taxon>Fungi</taxon>
        <taxon>Dikarya</taxon>
        <taxon>Basidiomycota</taxon>
        <taxon>Agaricomycotina</taxon>
        <taxon>Agaricomycetes</taxon>
        <taxon>Agaricomycetidae</taxon>
        <taxon>Agaricales</taxon>
        <taxon>Agaricineae</taxon>
        <taxon>Agaricaceae</taxon>
        <taxon>Leucocoprinus</taxon>
    </lineage>
</organism>
<feature type="transmembrane region" description="Helical" evidence="1">
    <location>
        <begin position="53"/>
        <end position="79"/>
    </location>
</feature>
<evidence type="ECO:0000313" key="2">
    <source>
        <dbReference type="EMBL" id="KAF5352675.1"/>
    </source>
</evidence>
<dbReference type="OrthoDB" id="2522538at2759"/>
<feature type="transmembrane region" description="Helical" evidence="1">
    <location>
        <begin position="99"/>
        <end position="116"/>
    </location>
</feature>
<keyword evidence="1" id="KW-0812">Transmembrane</keyword>
<keyword evidence="3" id="KW-1185">Reference proteome</keyword>
<dbReference type="EMBL" id="JAACJO010000011">
    <property type="protein sequence ID" value="KAF5352675.1"/>
    <property type="molecule type" value="Genomic_DNA"/>
</dbReference>